<dbReference type="PIRSF" id="PIRSF016578">
    <property type="entry name" value="HsaA"/>
    <property type="match status" value="1"/>
</dbReference>
<dbReference type="Pfam" id="PF00441">
    <property type="entry name" value="Acyl-CoA_dh_1"/>
    <property type="match status" value="1"/>
</dbReference>
<dbReference type="Proteomes" id="UP000019494">
    <property type="component" value="Unassembled WGS sequence"/>
</dbReference>
<dbReference type="FunFam" id="1.10.540.10:FF:000023">
    <property type="entry name" value="Acyl-CoA dehydrogenase FadE25"/>
    <property type="match status" value="1"/>
</dbReference>
<gene>
    <name evidence="12" type="ORF">N864_06480</name>
</gene>
<keyword evidence="4 8" id="KW-0274">FAD</keyword>
<protein>
    <recommendedName>
        <fullName evidence="7">Probable acyl-CoA dehydrogenase fadE25</fullName>
    </recommendedName>
</protein>
<evidence type="ECO:0000256" key="5">
    <source>
        <dbReference type="ARBA" id="ARBA00023002"/>
    </source>
</evidence>
<sequence length="386" mass="41738">MTSPDFDFFRISEDHETLRQAVRAVAEDKIAPFAAAVDEEARYPQEAQDALVASDFFAPHVPAEYGGVGADALATCIVIEEVARVCASSSLIPAVNKLGSLPLILAGNEDLKRRYLSPLAAGMAGFSYGLSEREAGSDTASMKTRAVPDGDGWVLTGQKSWITNAGVSEYYTVLAVTDPDGKRGSNITAFVVEKSDSGFTFGEKERKLGIKGSPTRELHFDHVRIPGDRIVGKVGDGLKIALRTLDHTRVTIGAQAVGLAQGALDAALSYVKQRQQFGKRIADFQGIQFMLADMAMELEAARQMVYVAAAKSEREDKDLAFFGAAAKCYASDVAMKVTTDAVQLLGGAGYTRDFPLERMLRDAKITQIYEGTNQIQRIVVARQLLK</sequence>
<dbReference type="SUPFAM" id="SSF56645">
    <property type="entry name" value="Acyl-CoA dehydrogenase NM domain-like"/>
    <property type="match status" value="1"/>
</dbReference>
<dbReference type="InterPro" id="IPR006091">
    <property type="entry name" value="Acyl-CoA_Oxase/DH_mid-dom"/>
</dbReference>
<dbReference type="InterPro" id="IPR009100">
    <property type="entry name" value="AcylCoA_DH/oxidase_NM_dom_sf"/>
</dbReference>
<keyword evidence="3 8" id="KW-0285">Flavoprotein</keyword>
<evidence type="ECO:0000256" key="2">
    <source>
        <dbReference type="ARBA" id="ARBA00009347"/>
    </source>
</evidence>
<evidence type="ECO:0000313" key="12">
    <source>
        <dbReference type="EMBL" id="EWT07545.1"/>
    </source>
</evidence>
<dbReference type="RefSeq" id="WP_034712991.1">
    <property type="nucleotide sequence ID" value="NZ_AWQS01000009.1"/>
</dbReference>
<evidence type="ECO:0000256" key="1">
    <source>
        <dbReference type="ARBA" id="ARBA00001974"/>
    </source>
</evidence>
<feature type="domain" description="Acyl-CoA dehydrogenase/oxidase N-terminal" evidence="11">
    <location>
        <begin position="12"/>
        <end position="122"/>
    </location>
</feature>
<dbReference type="PROSITE" id="PS00072">
    <property type="entry name" value="ACYL_COA_DH_1"/>
    <property type="match status" value="1"/>
</dbReference>
<dbReference type="FunFam" id="2.40.110.10:FF:000001">
    <property type="entry name" value="Acyl-CoA dehydrogenase, mitochondrial"/>
    <property type="match status" value="1"/>
</dbReference>
<dbReference type="PROSITE" id="PS00073">
    <property type="entry name" value="ACYL_COA_DH_2"/>
    <property type="match status" value="1"/>
</dbReference>
<dbReference type="Pfam" id="PF02771">
    <property type="entry name" value="Acyl-CoA_dh_N"/>
    <property type="match status" value="1"/>
</dbReference>
<accession>W9GN66</accession>
<evidence type="ECO:0000256" key="4">
    <source>
        <dbReference type="ARBA" id="ARBA00022827"/>
    </source>
</evidence>
<dbReference type="PATRIC" id="fig|584657.3.peg.477"/>
<dbReference type="EMBL" id="AWQS01000009">
    <property type="protein sequence ID" value="EWT07545.1"/>
    <property type="molecule type" value="Genomic_DNA"/>
</dbReference>
<organism evidence="12 13">
    <name type="scientific">Intrasporangium chromatireducens Q5-1</name>
    <dbReference type="NCBI Taxonomy" id="584657"/>
    <lineage>
        <taxon>Bacteria</taxon>
        <taxon>Bacillati</taxon>
        <taxon>Actinomycetota</taxon>
        <taxon>Actinomycetes</taxon>
        <taxon>Micrococcales</taxon>
        <taxon>Intrasporangiaceae</taxon>
        <taxon>Intrasporangium</taxon>
    </lineage>
</organism>
<feature type="domain" description="Acyl-CoA dehydrogenase/oxidase C-terminal" evidence="9">
    <location>
        <begin position="235"/>
        <end position="385"/>
    </location>
</feature>
<proteinExistence type="inferred from homology"/>
<reference evidence="13" key="1">
    <citation type="submission" date="2013-08" db="EMBL/GenBank/DDBJ databases">
        <title>Intrasporangium oryzae NRRL B-24470.</title>
        <authorList>
            <person name="Liu H."/>
            <person name="Wang G."/>
        </authorList>
    </citation>
    <scope>NUCLEOTIDE SEQUENCE [LARGE SCALE GENOMIC DNA]</scope>
    <source>
        <strain evidence="13">Q5-1</strain>
    </source>
</reference>
<dbReference type="InterPro" id="IPR036250">
    <property type="entry name" value="AcylCo_DH-like_C"/>
</dbReference>
<dbReference type="InterPro" id="IPR046373">
    <property type="entry name" value="Acyl-CoA_Oxase/DH_mid-dom_sf"/>
</dbReference>
<dbReference type="InterPro" id="IPR006089">
    <property type="entry name" value="Acyl-CoA_DH_CS"/>
</dbReference>
<dbReference type="InterPro" id="IPR009075">
    <property type="entry name" value="AcylCo_DH/oxidase_C"/>
</dbReference>
<dbReference type="AlphaFoldDB" id="W9GN66"/>
<comment type="similarity">
    <text evidence="2 8">Belongs to the acyl-CoA dehydrogenase family.</text>
</comment>
<dbReference type="Pfam" id="PF02770">
    <property type="entry name" value="Acyl-CoA_dh_M"/>
    <property type="match status" value="1"/>
</dbReference>
<evidence type="ECO:0000259" key="11">
    <source>
        <dbReference type="Pfam" id="PF02771"/>
    </source>
</evidence>
<evidence type="ECO:0000259" key="9">
    <source>
        <dbReference type="Pfam" id="PF00441"/>
    </source>
</evidence>
<evidence type="ECO:0000256" key="6">
    <source>
        <dbReference type="ARBA" id="ARBA00052546"/>
    </source>
</evidence>
<dbReference type="InterPro" id="IPR013786">
    <property type="entry name" value="AcylCoA_DH/ox_N"/>
</dbReference>
<keyword evidence="13" id="KW-1185">Reference proteome</keyword>
<dbReference type="FunFam" id="1.20.140.10:FF:000004">
    <property type="entry name" value="Acyl-CoA dehydrogenase FadE25"/>
    <property type="match status" value="1"/>
</dbReference>
<evidence type="ECO:0000313" key="13">
    <source>
        <dbReference type="Proteomes" id="UP000019494"/>
    </source>
</evidence>
<dbReference type="PANTHER" id="PTHR43884">
    <property type="entry name" value="ACYL-COA DEHYDROGENASE"/>
    <property type="match status" value="1"/>
</dbReference>
<dbReference type="OrthoDB" id="2769798at2"/>
<keyword evidence="5 8" id="KW-0560">Oxidoreductase</keyword>
<dbReference type="Gene3D" id="2.40.110.10">
    <property type="entry name" value="Butyryl-CoA Dehydrogenase, subunit A, domain 2"/>
    <property type="match status" value="1"/>
</dbReference>
<dbReference type="GO" id="GO:0050660">
    <property type="term" value="F:flavin adenine dinucleotide binding"/>
    <property type="evidence" value="ECO:0007669"/>
    <property type="project" value="InterPro"/>
</dbReference>
<evidence type="ECO:0000259" key="10">
    <source>
        <dbReference type="Pfam" id="PF02770"/>
    </source>
</evidence>
<name>W9GN66_9MICO</name>
<evidence type="ECO:0000256" key="3">
    <source>
        <dbReference type="ARBA" id="ARBA00022630"/>
    </source>
</evidence>
<dbReference type="GO" id="GO:0003995">
    <property type="term" value="F:acyl-CoA dehydrogenase activity"/>
    <property type="evidence" value="ECO:0007669"/>
    <property type="project" value="InterPro"/>
</dbReference>
<dbReference type="Gene3D" id="1.20.140.10">
    <property type="entry name" value="Butyryl-CoA Dehydrogenase, subunit A, domain 3"/>
    <property type="match status" value="1"/>
</dbReference>
<evidence type="ECO:0000256" key="8">
    <source>
        <dbReference type="RuleBase" id="RU362125"/>
    </source>
</evidence>
<evidence type="ECO:0000256" key="7">
    <source>
        <dbReference type="ARBA" id="ARBA00071575"/>
    </source>
</evidence>
<dbReference type="InterPro" id="IPR037069">
    <property type="entry name" value="AcylCoA_DH/ox_N_sf"/>
</dbReference>
<feature type="domain" description="Acyl-CoA oxidase/dehydrogenase middle" evidence="10">
    <location>
        <begin position="128"/>
        <end position="223"/>
    </location>
</feature>
<dbReference type="SUPFAM" id="SSF47203">
    <property type="entry name" value="Acyl-CoA dehydrogenase C-terminal domain-like"/>
    <property type="match status" value="1"/>
</dbReference>
<comment type="cofactor">
    <cofactor evidence="1 8">
        <name>FAD</name>
        <dbReference type="ChEBI" id="CHEBI:57692"/>
    </cofactor>
</comment>
<comment type="catalytic activity">
    <reaction evidence="6">
        <text>a 2,3-saturated acyl-CoA + A = a 2,3-dehydroacyl-CoA + AH2</text>
        <dbReference type="Rhea" id="RHEA:48608"/>
        <dbReference type="ChEBI" id="CHEBI:13193"/>
        <dbReference type="ChEBI" id="CHEBI:17499"/>
        <dbReference type="ChEBI" id="CHEBI:60015"/>
        <dbReference type="ChEBI" id="CHEBI:65111"/>
    </reaction>
</comment>
<dbReference type="Gene3D" id="1.10.540.10">
    <property type="entry name" value="Acyl-CoA dehydrogenase/oxidase, N-terminal domain"/>
    <property type="match status" value="1"/>
</dbReference>
<dbReference type="PANTHER" id="PTHR43884:SF12">
    <property type="entry name" value="ISOVALERYL-COA DEHYDROGENASE, MITOCHONDRIAL-RELATED"/>
    <property type="match status" value="1"/>
</dbReference>
<comment type="caution">
    <text evidence="12">The sequence shown here is derived from an EMBL/GenBank/DDBJ whole genome shotgun (WGS) entry which is preliminary data.</text>
</comment>